<protein>
    <submittedName>
        <fullName evidence="2">Uncharacterized protein</fullName>
    </submittedName>
</protein>
<comment type="caution">
    <text evidence="2">The sequence shown here is derived from an EMBL/GenBank/DDBJ whole genome shotgun (WGS) entry which is preliminary data.</text>
</comment>
<sequence length="155" mass="18066">MYPIIRELQNQFIDYSLESDNDNKDSDDDNDMLLDPESEDDTYSHASLPNLNQLEKEFKIAISDSLNKYWHDFCEVGLVATLLDPRTKKMSAFTNREQEKARTKLKNGFDNLQYLNITSDDQPQQTSTLITTEITQNPFFEEIFGVQNQEDTIRL</sequence>
<feature type="region of interest" description="Disordered" evidence="1">
    <location>
        <begin position="17"/>
        <end position="45"/>
    </location>
</feature>
<accession>A0A397TX60</accession>
<evidence type="ECO:0000313" key="2">
    <source>
        <dbReference type="EMBL" id="RIB02630.1"/>
    </source>
</evidence>
<evidence type="ECO:0000313" key="3">
    <source>
        <dbReference type="Proteomes" id="UP000266673"/>
    </source>
</evidence>
<dbReference type="Proteomes" id="UP000266673">
    <property type="component" value="Unassembled WGS sequence"/>
</dbReference>
<proteinExistence type="predicted"/>
<feature type="compositionally biased region" description="Acidic residues" evidence="1">
    <location>
        <begin position="17"/>
        <end position="41"/>
    </location>
</feature>
<name>A0A397TX60_9GLOM</name>
<keyword evidence="3" id="KW-1185">Reference proteome</keyword>
<organism evidence="2 3">
    <name type="scientific">Gigaspora rosea</name>
    <dbReference type="NCBI Taxonomy" id="44941"/>
    <lineage>
        <taxon>Eukaryota</taxon>
        <taxon>Fungi</taxon>
        <taxon>Fungi incertae sedis</taxon>
        <taxon>Mucoromycota</taxon>
        <taxon>Glomeromycotina</taxon>
        <taxon>Glomeromycetes</taxon>
        <taxon>Diversisporales</taxon>
        <taxon>Gigasporaceae</taxon>
        <taxon>Gigaspora</taxon>
    </lineage>
</organism>
<dbReference type="EMBL" id="QKWP01002635">
    <property type="protein sequence ID" value="RIB02630.1"/>
    <property type="molecule type" value="Genomic_DNA"/>
</dbReference>
<dbReference type="AlphaFoldDB" id="A0A397TX60"/>
<reference evidence="2 3" key="1">
    <citation type="submission" date="2018-06" db="EMBL/GenBank/DDBJ databases">
        <title>Comparative genomics reveals the genomic features of Rhizophagus irregularis, R. cerebriforme, R. diaphanum and Gigaspora rosea, and their symbiotic lifestyle signature.</title>
        <authorList>
            <person name="Morin E."/>
            <person name="San Clemente H."/>
            <person name="Chen E.C.H."/>
            <person name="De La Providencia I."/>
            <person name="Hainaut M."/>
            <person name="Kuo A."/>
            <person name="Kohler A."/>
            <person name="Murat C."/>
            <person name="Tang N."/>
            <person name="Roy S."/>
            <person name="Loubradou J."/>
            <person name="Henrissat B."/>
            <person name="Grigoriev I.V."/>
            <person name="Corradi N."/>
            <person name="Roux C."/>
            <person name="Martin F.M."/>
        </authorList>
    </citation>
    <scope>NUCLEOTIDE SEQUENCE [LARGE SCALE GENOMIC DNA]</scope>
    <source>
        <strain evidence="2 3">DAOM 194757</strain>
    </source>
</reference>
<evidence type="ECO:0000256" key="1">
    <source>
        <dbReference type="SAM" id="MobiDB-lite"/>
    </source>
</evidence>
<gene>
    <name evidence="2" type="ORF">C2G38_2049909</name>
</gene>
<dbReference type="OrthoDB" id="2431270at2759"/>